<dbReference type="InterPro" id="IPR045669">
    <property type="entry name" value="FHIP_C"/>
</dbReference>
<dbReference type="EMBL" id="JAIZAY010000015">
    <property type="protein sequence ID" value="KAJ8028191.1"/>
    <property type="molecule type" value="Genomic_DNA"/>
</dbReference>
<accession>A0A9Q1BKF4</accession>
<keyword evidence="5" id="KW-1185">Reference proteome</keyword>
<protein>
    <submittedName>
        <fullName evidence="4">FTS and Hook-interacting protein-like</fullName>
    </submittedName>
</protein>
<feature type="region of interest" description="Disordered" evidence="2">
    <location>
        <begin position="1"/>
        <end position="43"/>
    </location>
</feature>
<dbReference type="InterPro" id="IPR045668">
    <property type="entry name" value="FHIP_KELAA_motif"/>
</dbReference>
<dbReference type="Pfam" id="PF19311">
    <property type="entry name" value="KELAA"/>
    <property type="match status" value="1"/>
</dbReference>
<name>A0A9Q1BKF4_HOLLE</name>
<dbReference type="InterPro" id="IPR019384">
    <property type="entry name" value="FHIP"/>
</dbReference>
<dbReference type="Proteomes" id="UP001152320">
    <property type="component" value="Chromosome 15"/>
</dbReference>
<dbReference type="PANTHER" id="PTHR21705">
    <property type="entry name" value="RAI16 PROTEIN-RELATED"/>
    <property type="match status" value="1"/>
</dbReference>
<evidence type="ECO:0000313" key="4">
    <source>
        <dbReference type="EMBL" id="KAJ8028191.1"/>
    </source>
</evidence>
<reference evidence="4" key="1">
    <citation type="submission" date="2021-10" db="EMBL/GenBank/DDBJ databases">
        <title>Tropical sea cucumber genome reveals ecological adaptation and Cuvierian tubules defense mechanism.</title>
        <authorList>
            <person name="Chen T."/>
        </authorList>
    </citation>
    <scope>NUCLEOTIDE SEQUENCE</scope>
    <source>
        <strain evidence="4">Nanhai2018</strain>
        <tissue evidence="4">Muscle</tissue>
    </source>
</reference>
<feature type="compositionally biased region" description="Polar residues" evidence="2">
    <location>
        <begin position="796"/>
        <end position="807"/>
    </location>
</feature>
<feature type="compositionally biased region" description="Low complexity" evidence="2">
    <location>
        <begin position="740"/>
        <end position="749"/>
    </location>
</feature>
<evidence type="ECO:0000256" key="1">
    <source>
        <dbReference type="ARBA" id="ARBA00024336"/>
    </source>
</evidence>
<dbReference type="OrthoDB" id="6287422at2759"/>
<feature type="compositionally biased region" description="Basic and acidic residues" evidence="2">
    <location>
        <begin position="909"/>
        <end position="923"/>
    </location>
</feature>
<feature type="region of interest" description="Disordered" evidence="2">
    <location>
        <begin position="740"/>
        <end position="809"/>
    </location>
</feature>
<feature type="compositionally biased region" description="Polar residues" evidence="2">
    <location>
        <begin position="603"/>
        <end position="615"/>
    </location>
</feature>
<dbReference type="PANTHER" id="PTHR21705:SF11">
    <property type="entry name" value="FHIP FAMILY PROTEIN CG3558"/>
    <property type="match status" value="1"/>
</dbReference>
<dbReference type="Pfam" id="PF10257">
    <property type="entry name" value="RAI16-like"/>
    <property type="match status" value="1"/>
</dbReference>
<comment type="similarity">
    <text evidence="1">Belongs to the FHIP family.</text>
</comment>
<dbReference type="Pfam" id="PF19314">
    <property type="entry name" value="DUF5917"/>
    <property type="match status" value="1"/>
</dbReference>
<proteinExistence type="inferred from homology"/>
<feature type="region of interest" description="Disordered" evidence="2">
    <location>
        <begin position="880"/>
        <end position="946"/>
    </location>
</feature>
<feature type="compositionally biased region" description="Polar residues" evidence="2">
    <location>
        <begin position="15"/>
        <end position="24"/>
    </location>
</feature>
<organism evidence="4 5">
    <name type="scientific">Holothuria leucospilota</name>
    <name type="common">Black long sea cucumber</name>
    <name type="synonym">Mertensiothuria leucospilota</name>
    <dbReference type="NCBI Taxonomy" id="206669"/>
    <lineage>
        <taxon>Eukaryota</taxon>
        <taxon>Metazoa</taxon>
        <taxon>Echinodermata</taxon>
        <taxon>Eleutherozoa</taxon>
        <taxon>Echinozoa</taxon>
        <taxon>Holothuroidea</taxon>
        <taxon>Aspidochirotacea</taxon>
        <taxon>Aspidochirotida</taxon>
        <taxon>Holothuriidae</taxon>
        <taxon>Holothuria</taxon>
    </lineage>
</organism>
<evidence type="ECO:0000313" key="5">
    <source>
        <dbReference type="Proteomes" id="UP001152320"/>
    </source>
</evidence>
<comment type="caution">
    <text evidence="4">The sequence shown here is derived from an EMBL/GenBank/DDBJ whole genome shotgun (WGS) entry which is preliminary data.</text>
</comment>
<evidence type="ECO:0000259" key="3">
    <source>
        <dbReference type="Pfam" id="PF19314"/>
    </source>
</evidence>
<dbReference type="AlphaFoldDB" id="A0A9Q1BKF4"/>
<feature type="compositionally biased region" description="Low complexity" evidence="2">
    <location>
        <begin position="630"/>
        <end position="640"/>
    </location>
</feature>
<evidence type="ECO:0000256" key="2">
    <source>
        <dbReference type="SAM" id="MobiDB-lite"/>
    </source>
</evidence>
<feature type="domain" description="FHF complex subunit HOOK-interacting protein C-terminal" evidence="3">
    <location>
        <begin position="984"/>
        <end position="1075"/>
    </location>
</feature>
<feature type="compositionally biased region" description="Low complexity" evidence="2">
    <location>
        <begin position="656"/>
        <end position="665"/>
    </location>
</feature>
<feature type="region of interest" description="Disordered" evidence="2">
    <location>
        <begin position="598"/>
        <end position="668"/>
    </location>
</feature>
<gene>
    <name evidence="4" type="ORF">HOLleu_30358</name>
</gene>
<feature type="compositionally biased region" description="Polar residues" evidence="2">
    <location>
        <begin position="880"/>
        <end position="895"/>
    </location>
</feature>
<sequence>MSRANMSRIFRRSQSKGNDSSKSLTPPKLENCQNGWKEESDPDKLDPAKVRFDVFCNHWCQIQNTIFKNNSTSGLHRFHSSKVSPDEVQSVINYMRQLVMLLIDEDPPGDGDIGIILKFTNQENLFEKMFVWGEQIGEHAEDMKHELLRSYEMILAQAKQPVLFQDRILNPLLQLLLACWESCSEVLEPQLILLLHQLCVSLTKDQALLEYFFQASPSKGPAKFLLFSLLIPFIHREGSLGQQARDALLLCVSASQEAEHIAKYISESTNLCPVLAGGLGALYSRLPRKLDIQAEHWHCLTDEDVAKTPELIMFLNSLEFCNAVVQVAHPVVSEQLIRYFHDGFLVPVVGPALHQFSAGAWSNFFRKGDVPPNDEITAATAYVELFLKSVTDPRLMKVFLAYICRGWHDNNKIMDSFLTRISSNSKLCLVTMSLMYTLINLNCEDVMMDLVFRYLIPCNHIMASQRRAILDVNYIGSSAHKFLSLIPNFCTSKLVPKFVYSLDSSGSSLEGQVSPRSVHLGERGRVLFQSSQEDLIGDNSLNASRNSILGELEEYNTSLLEYLEDARDGIDKCSRGCQTWSLPYDGVHPPPLMLSPDVDVLRTPSSGGSRLTSPLYTPRHFDGTPFSQKGLRSSESNGRSSSKKGRKRELLADETSSPVQSKSSSPGTLTSTIEEILCLDLGNIKNVDISDVNLADIFQGEKLNILTMEEDFKKKEKTGSNLGFPGSLNITHHKDISVSSDSAFSSTNSPTNDTGGPEKLQNAHRGSSDAIWSNHHEGRRNGSPQNPKHQMEMEQTLRSPISSQSSLREVDEPSVFYMYDSDYETYQGNGQLGTTRECFSDEADEILMALGYDLDKSSPYQERGDSQNFSRLSFTENGFNGDESLTFSQQLQSPGGDTLYSSDSSRTSSPDHKNFRRSLDNGGHDVSGTPVPSKSSQENRKGGQTLLPLTITPRAQYNGSFNSKHMSSAPPYSPVGISRGLPDTGPLLNIIFKKLEGMMQNSLYMNLLLTGIITRMTYYPHPLLRSFLLNTNMVFQPSVKALTQVLMSVKNNLENYAATVSDWDSKLLKAKQYLWARECGQSIQRERSVTLLEGRDKVHARSRSGSQLVTPEKRKTSIGGFFRIGSKRKSALKSSEKHKLAAIGESTSPGSASKAGEYESVKTKNAVYAAVIFEEFLKELAATCQEHAVGLLEDFEQV</sequence>